<gene>
    <name evidence="3" type="ORF">GPM918_LOCUS20768</name>
    <name evidence="4" type="ORF">SRO942_LOCUS20765</name>
</gene>
<dbReference type="Proteomes" id="UP000663829">
    <property type="component" value="Unassembled WGS sequence"/>
</dbReference>
<evidence type="ECO:0000256" key="1">
    <source>
        <dbReference type="SAM" id="Phobius"/>
    </source>
</evidence>
<comment type="caution">
    <text evidence="3">The sequence shown here is derived from an EMBL/GenBank/DDBJ whole genome shotgun (WGS) entry which is preliminary data.</text>
</comment>
<evidence type="ECO:0000313" key="3">
    <source>
        <dbReference type="EMBL" id="CAF1142654.1"/>
    </source>
</evidence>
<dbReference type="Pfam" id="PF00629">
    <property type="entry name" value="MAM"/>
    <property type="match status" value="1"/>
</dbReference>
<dbReference type="InterPro" id="IPR000998">
    <property type="entry name" value="MAM_dom"/>
</dbReference>
<dbReference type="EMBL" id="CAJNOQ010006645">
    <property type="protein sequence ID" value="CAF1142654.1"/>
    <property type="molecule type" value="Genomic_DNA"/>
</dbReference>
<evidence type="ECO:0000313" key="5">
    <source>
        <dbReference type="Proteomes" id="UP000663829"/>
    </source>
</evidence>
<feature type="transmembrane region" description="Helical" evidence="1">
    <location>
        <begin position="389"/>
        <end position="415"/>
    </location>
</feature>
<feature type="domain" description="MAM" evidence="2">
    <location>
        <begin position="109"/>
        <end position="322"/>
    </location>
</feature>
<dbReference type="Proteomes" id="UP000681722">
    <property type="component" value="Unassembled WGS sequence"/>
</dbReference>
<keyword evidence="1" id="KW-0472">Membrane</keyword>
<evidence type="ECO:0000259" key="2">
    <source>
        <dbReference type="PROSITE" id="PS50060"/>
    </source>
</evidence>
<keyword evidence="1" id="KW-1133">Transmembrane helix</keyword>
<keyword evidence="5" id="KW-1185">Reference proteome</keyword>
<evidence type="ECO:0000313" key="4">
    <source>
        <dbReference type="EMBL" id="CAF3906298.1"/>
    </source>
</evidence>
<proteinExistence type="predicted"/>
<reference evidence="3" key="1">
    <citation type="submission" date="2021-02" db="EMBL/GenBank/DDBJ databases">
        <authorList>
            <person name="Nowell W R."/>
        </authorList>
    </citation>
    <scope>NUCLEOTIDE SEQUENCE</scope>
</reference>
<organism evidence="3 5">
    <name type="scientific">Didymodactylos carnosus</name>
    <dbReference type="NCBI Taxonomy" id="1234261"/>
    <lineage>
        <taxon>Eukaryota</taxon>
        <taxon>Metazoa</taxon>
        <taxon>Spiralia</taxon>
        <taxon>Gnathifera</taxon>
        <taxon>Rotifera</taxon>
        <taxon>Eurotatoria</taxon>
        <taxon>Bdelloidea</taxon>
        <taxon>Philodinida</taxon>
        <taxon>Philodinidae</taxon>
        <taxon>Didymodactylos</taxon>
    </lineage>
</organism>
<dbReference type="OrthoDB" id="10066880at2759"/>
<dbReference type="Gene3D" id="2.60.120.200">
    <property type="match status" value="1"/>
</dbReference>
<name>A0A814S389_9BILA</name>
<feature type="non-terminal residue" evidence="3">
    <location>
        <position position="1"/>
    </location>
</feature>
<dbReference type="GO" id="GO:0016020">
    <property type="term" value="C:membrane"/>
    <property type="evidence" value="ECO:0007669"/>
    <property type="project" value="InterPro"/>
</dbReference>
<sequence length="445" mass="48989">TLPDTSTSTPVITITVPIVATTGPTDAITVPIIATTAPIDATTVPIVATTAPIDATTVPVVATTALITTTVSVEFSSTTLEIVDSTSSVVTSTLTTTTTTVKPPITPFRSCNFDDDDHQCFRESEISGNIIFTNGSIFDVSNINSIRAPTSDVTSIINETCYLPYNLTIGNDTVDMYFCYDNQCTTQSGYTGTCEMGSFGVVSIETNETSKVINTKVQRPTTRDDNDNQCLQYYYYFTNENDYGQNILVVAIDDETMNNVTIDEVIFTEMKNNSWHSRNKTFNLRTTNYTIYFYFTVSNENKTEVIYFAIDELRLYDYNCSYVEQQPIILATTTVVIRKTCYFIDNCIFSQIHLIFSALLSSSPSSTSIITSFTTAAANATSTTKKTNYGILIGIPVGVGVPVLAAIIGGLIYYFKKNHRPNKVAQTIPLEERKTTDNTIREVVV</sequence>
<dbReference type="AlphaFoldDB" id="A0A814S389"/>
<protein>
    <recommendedName>
        <fullName evidence="2">MAM domain-containing protein</fullName>
    </recommendedName>
</protein>
<keyword evidence="1" id="KW-0812">Transmembrane</keyword>
<accession>A0A814S389</accession>
<dbReference type="EMBL" id="CAJOBC010006645">
    <property type="protein sequence ID" value="CAF3906298.1"/>
    <property type="molecule type" value="Genomic_DNA"/>
</dbReference>
<dbReference type="PROSITE" id="PS50060">
    <property type="entry name" value="MAM_2"/>
    <property type="match status" value="1"/>
</dbReference>